<comment type="similarity">
    <text evidence="1 6">Belongs to the polypeptide deformylase family.</text>
</comment>
<feature type="binding site" evidence="6">
    <location>
        <position position="101"/>
    </location>
    <ligand>
        <name>Fe cation</name>
        <dbReference type="ChEBI" id="CHEBI:24875"/>
    </ligand>
</feature>
<dbReference type="NCBIfam" id="NF001159">
    <property type="entry name" value="PRK00150.1-3"/>
    <property type="match status" value="1"/>
</dbReference>
<dbReference type="HAMAP" id="MF_00163">
    <property type="entry name" value="Pep_deformylase"/>
    <property type="match status" value="1"/>
</dbReference>
<dbReference type="InterPro" id="IPR023635">
    <property type="entry name" value="Peptide_deformylase"/>
</dbReference>
<dbReference type="PANTHER" id="PTHR10458">
    <property type="entry name" value="PEPTIDE DEFORMYLASE"/>
    <property type="match status" value="1"/>
</dbReference>
<comment type="catalytic activity">
    <reaction evidence="6">
        <text>N-terminal N-formyl-L-methionyl-[peptide] + H2O = N-terminal L-methionyl-[peptide] + formate</text>
        <dbReference type="Rhea" id="RHEA:24420"/>
        <dbReference type="Rhea" id="RHEA-COMP:10639"/>
        <dbReference type="Rhea" id="RHEA-COMP:10640"/>
        <dbReference type="ChEBI" id="CHEBI:15377"/>
        <dbReference type="ChEBI" id="CHEBI:15740"/>
        <dbReference type="ChEBI" id="CHEBI:49298"/>
        <dbReference type="ChEBI" id="CHEBI:64731"/>
        <dbReference type="EC" id="3.5.1.88"/>
    </reaction>
</comment>
<evidence type="ECO:0000256" key="5">
    <source>
        <dbReference type="ARBA" id="ARBA00023004"/>
    </source>
</evidence>
<dbReference type="RefSeq" id="WP_104428406.1">
    <property type="nucleotide sequence ID" value="NZ_PTIZ01000003.1"/>
</dbReference>
<dbReference type="CDD" id="cd00487">
    <property type="entry name" value="Pep_deformylase"/>
    <property type="match status" value="1"/>
</dbReference>
<dbReference type="InterPro" id="IPR036821">
    <property type="entry name" value="Peptide_deformylase_sf"/>
</dbReference>
<comment type="caution">
    <text evidence="7">The sequence shown here is derived from an EMBL/GenBank/DDBJ whole genome shotgun (WGS) entry which is preliminary data.</text>
</comment>
<sequence>MTRVREIAQLGAKVLRQKAEAVADVHDVEIRQIIEAMQSTLATTSGVGIAAPQISESKQIIIIASRPTPRYPSAPLMEPTVMINPCFEVLSEAQEKGWEGCLSVPGIRALVPRYQEIMIHYTDQQGGLVESKLSGFVARIFQHEVDHLEGKTYLDRVENNADIFSESEYVKLVDGMPV</sequence>
<dbReference type="SUPFAM" id="SSF56420">
    <property type="entry name" value="Peptide deformylase"/>
    <property type="match status" value="1"/>
</dbReference>
<dbReference type="PIRSF" id="PIRSF004749">
    <property type="entry name" value="Pep_def"/>
    <property type="match status" value="1"/>
</dbReference>
<evidence type="ECO:0000256" key="3">
    <source>
        <dbReference type="ARBA" id="ARBA00022801"/>
    </source>
</evidence>
<dbReference type="NCBIfam" id="TIGR00079">
    <property type="entry name" value="pept_deformyl"/>
    <property type="match status" value="1"/>
</dbReference>
<evidence type="ECO:0000256" key="6">
    <source>
        <dbReference type="HAMAP-Rule" id="MF_00163"/>
    </source>
</evidence>
<evidence type="ECO:0000256" key="4">
    <source>
        <dbReference type="ARBA" id="ARBA00022917"/>
    </source>
</evidence>
<feature type="binding site" evidence="6">
    <location>
        <position position="147"/>
    </location>
    <ligand>
        <name>Fe cation</name>
        <dbReference type="ChEBI" id="CHEBI:24875"/>
    </ligand>
</feature>
<dbReference type="FunFam" id="3.90.45.10:FF:000003">
    <property type="entry name" value="Peptide deformylase"/>
    <property type="match status" value="1"/>
</dbReference>
<evidence type="ECO:0000313" key="8">
    <source>
        <dbReference type="Proteomes" id="UP000240010"/>
    </source>
</evidence>
<dbReference type="Proteomes" id="UP000240010">
    <property type="component" value="Unassembled WGS sequence"/>
</dbReference>
<gene>
    <name evidence="6" type="primary">def</name>
    <name evidence="7" type="ORF">B0F87_103364</name>
</gene>
<comment type="function">
    <text evidence="6">Removes the formyl group from the N-terminal Met of newly synthesized proteins. Requires at least a dipeptide for an efficient rate of reaction. N-terminal L-methionine is a prerequisite for activity but the enzyme has broad specificity at other positions.</text>
</comment>
<keyword evidence="3 6" id="KW-0378">Hydrolase</keyword>
<evidence type="ECO:0000256" key="1">
    <source>
        <dbReference type="ARBA" id="ARBA00010759"/>
    </source>
</evidence>
<protein>
    <recommendedName>
        <fullName evidence="6">Peptide deformylase</fullName>
        <shortName evidence="6">PDF</shortName>
        <ecNumber evidence="6">3.5.1.88</ecNumber>
    </recommendedName>
    <alternativeName>
        <fullName evidence="6">Polypeptide deformylase</fullName>
    </alternativeName>
</protein>
<dbReference type="Pfam" id="PF01327">
    <property type="entry name" value="Pep_deformylase"/>
    <property type="match status" value="1"/>
</dbReference>
<dbReference type="EC" id="3.5.1.88" evidence="6"/>
<dbReference type="GO" id="GO:0042586">
    <property type="term" value="F:peptide deformylase activity"/>
    <property type="evidence" value="ECO:0007669"/>
    <property type="project" value="UniProtKB-UniRule"/>
</dbReference>
<dbReference type="PANTHER" id="PTHR10458:SF20">
    <property type="entry name" value="PEPTIDE DEFORMYLASE 1"/>
    <property type="match status" value="1"/>
</dbReference>
<evidence type="ECO:0000313" key="7">
    <source>
        <dbReference type="EMBL" id="PPK76757.1"/>
    </source>
</evidence>
<comment type="cofactor">
    <cofactor evidence="6">
        <name>Fe(2+)</name>
        <dbReference type="ChEBI" id="CHEBI:29033"/>
    </cofactor>
    <text evidence="6">Binds 1 Fe(2+) ion.</text>
</comment>
<feature type="active site" evidence="6">
    <location>
        <position position="144"/>
    </location>
</feature>
<dbReference type="EMBL" id="PTIZ01000003">
    <property type="protein sequence ID" value="PPK76757.1"/>
    <property type="molecule type" value="Genomic_DNA"/>
</dbReference>
<proteinExistence type="inferred from homology"/>
<keyword evidence="5 6" id="KW-0408">Iron</keyword>
<dbReference type="Gene3D" id="3.90.45.10">
    <property type="entry name" value="Peptide deformylase"/>
    <property type="match status" value="1"/>
</dbReference>
<dbReference type="GO" id="GO:0046872">
    <property type="term" value="F:metal ion binding"/>
    <property type="evidence" value="ECO:0007669"/>
    <property type="project" value="UniProtKB-KW"/>
</dbReference>
<accession>A0A2S6HH04</accession>
<feature type="binding site" evidence="6">
    <location>
        <position position="143"/>
    </location>
    <ligand>
        <name>Fe cation</name>
        <dbReference type="ChEBI" id="CHEBI:24875"/>
    </ligand>
</feature>
<dbReference type="AlphaFoldDB" id="A0A2S6HH04"/>
<organism evidence="7 8">
    <name type="scientific">Methylobacter tundripaludum</name>
    <dbReference type="NCBI Taxonomy" id="173365"/>
    <lineage>
        <taxon>Bacteria</taxon>
        <taxon>Pseudomonadati</taxon>
        <taxon>Pseudomonadota</taxon>
        <taxon>Gammaproteobacteria</taxon>
        <taxon>Methylococcales</taxon>
        <taxon>Methylococcaceae</taxon>
        <taxon>Methylobacter</taxon>
    </lineage>
</organism>
<name>A0A2S6HH04_9GAMM</name>
<keyword evidence="2 6" id="KW-0479">Metal-binding</keyword>
<dbReference type="GO" id="GO:0006412">
    <property type="term" value="P:translation"/>
    <property type="evidence" value="ECO:0007669"/>
    <property type="project" value="UniProtKB-UniRule"/>
</dbReference>
<reference evidence="7 8" key="1">
    <citation type="submission" date="2018-02" db="EMBL/GenBank/DDBJ databases">
        <title>Subsurface microbial communities from deep shales in Ohio and West Virginia, USA.</title>
        <authorList>
            <person name="Wrighton K."/>
        </authorList>
    </citation>
    <scope>NUCLEOTIDE SEQUENCE [LARGE SCALE GENOMIC DNA]</scope>
    <source>
        <strain evidence="7 8">OWC-DMM</strain>
    </source>
</reference>
<evidence type="ECO:0000256" key="2">
    <source>
        <dbReference type="ARBA" id="ARBA00022723"/>
    </source>
</evidence>
<dbReference type="PRINTS" id="PR01576">
    <property type="entry name" value="PDEFORMYLASE"/>
</dbReference>
<keyword evidence="4 6" id="KW-0648">Protein biosynthesis</keyword>